<sequence>MENGLDLVRDVLNVRPYAKHGTVAAHCQDVADHVNEH</sequence>
<accession>A0A225WX15</accession>
<dbReference type="EMBL" id="NBNE01005747">
    <property type="protein sequence ID" value="OWZ03071.1"/>
    <property type="molecule type" value="Genomic_DNA"/>
</dbReference>
<comment type="caution">
    <text evidence="2">The sequence shown here is derived from an EMBL/GenBank/DDBJ whole genome shotgun (WGS) entry which is preliminary data.</text>
</comment>
<organism evidence="2 3">
    <name type="scientific">Phytophthora megakarya</name>
    <dbReference type="NCBI Taxonomy" id="4795"/>
    <lineage>
        <taxon>Eukaryota</taxon>
        <taxon>Sar</taxon>
        <taxon>Stramenopiles</taxon>
        <taxon>Oomycota</taxon>
        <taxon>Peronosporomycetes</taxon>
        <taxon>Peronosporales</taxon>
        <taxon>Peronosporaceae</taxon>
        <taxon>Phytophthora</taxon>
    </lineage>
</organism>
<dbReference type="Proteomes" id="UP000198211">
    <property type="component" value="Unassembled WGS sequence"/>
</dbReference>
<reference evidence="3" key="2">
    <citation type="submission" date="2017-03" db="EMBL/GenBank/DDBJ databases">
        <title>Phytopthora megakarya and P. palmivora, two closely related causual agents of cacao black pod achieved similar genome size and gene model numbers by different mechanisms.</title>
        <authorList>
            <person name="Ali S."/>
            <person name="Shao J."/>
            <person name="Larry D.J."/>
            <person name="Kronmiller B."/>
            <person name="Shen D."/>
            <person name="Strem M.D."/>
            <person name="Melnick R.L."/>
            <person name="Guiltinan M.J."/>
            <person name="Tyler B.M."/>
            <person name="Meinhardt L.W."/>
            <person name="Bailey B.A."/>
        </authorList>
    </citation>
    <scope>NUCLEOTIDE SEQUENCE [LARGE SCALE GENOMIC DNA]</scope>
    <source>
        <strain evidence="3">zdho120</strain>
    </source>
</reference>
<keyword evidence="3" id="KW-1185">Reference proteome</keyword>
<dbReference type="EMBL" id="NBNE01000204">
    <property type="protein sequence ID" value="OWZ21627.1"/>
    <property type="molecule type" value="Genomic_DNA"/>
</dbReference>
<proteinExistence type="predicted"/>
<evidence type="ECO:0000313" key="2">
    <source>
        <dbReference type="EMBL" id="OWZ21627.1"/>
    </source>
</evidence>
<reference evidence="2" key="1">
    <citation type="journal article" date="2017" name="Genome Biol. Evol.">
        <title>Phytophthora megakarya and P. palmivora, closely related causal agents of cacao black pod rot, underwent increases in genome sizes and gene numbers by different mechanisms.</title>
        <authorList>
            <person name="Ali S.S."/>
            <person name="Shao J."/>
            <person name="Lary D.J."/>
            <person name="Kronmiller B."/>
            <person name="Shen D."/>
            <person name="Strem M.D."/>
            <person name="Amoako-Attah I."/>
            <person name="Akrofi A.Y."/>
            <person name="Begoude B.A."/>
            <person name="Ten Hoopen G.M."/>
            <person name="Coulibaly K."/>
            <person name="Kebe B.I."/>
            <person name="Melnick R.L."/>
            <person name="Guiltinan M.J."/>
            <person name="Tyler B.M."/>
            <person name="Meinhardt L.W."/>
            <person name="Bailey B.A."/>
        </authorList>
    </citation>
    <scope>NUCLEOTIDE SEQUENCE</scope>
    <source>
        <strain evidence="2">Zdho120</strain>
    </source>
</reference>
<evidence type="ECO:0000313" key="1">
    <source>
        <dbReference type="EMBL" id="OWZ03071.1"/>
    </source>
</evidence>
<reference evidence="2" key="3">
    <citation type="submission" date="2017-03" db="EMBL/GenBank/DDBJ databases">
        <authorList>
            <person name="Afonso C.L."/>
            <person name="Miller P.J."/>
            <person name="Scott M.A."/>
            <person name="Spackman E."/>
            <person name="Goraichik I."/>
            <person name="Dimitrov K.M."/>
            <person name="Suarez D.L."/>
            <person name="Swayne D.E."/>
        </authorList>
    </citation>
    <scope>NUCLEOTIDE SEQUENCE</scope>
    <source>
        <strain evidence="2">Zdho120</strain>
    </source>
</reference>
<protein>
    <submittedName>
        <fullName evidence="2">Uncharacterized protein</fullName>
    </submittedName>
</protein>
<gene>
    <name evidence="1" type="ORF">PHMEG_00025262</name>
    <name evidence="2" type="ORF">PHMEG_0003782</name>
</gene>
<dbReference type="AlphaFoldDB" id="A0A225WX15"/>
<evidence type="ECO:0000313" key="3">
    <source>
        <dbReference type="Proteomes" id="UP000198211"/>
    </source>
</evidence>
<name>A0A225WX15_9STRA</name>